<sequence>MRLDYRQAVLALILATGAAHGQEPEPQKPTAQMQAYLDAVERAEAITDPRERCLAYPALPGNDWLPGTAEALCALMAEEISLDEIEKTLDGEDGGKVLDERYAALLASQFQPPAHRDRIFRAYDVFDHGERAGRLAQRWVEQSPKSTYARTARAWHLVDAGWEARGKARMKDTSAQRVQRMNELFAQAIPDLDFAMKKNPRLLPACDRLIAIGASSSDLAQRVGMQACLKADAASYRVMSSLLWAEQPRWGGSLEGMRHLVAMARAREQDNPALGALRGNEMGQEASQHPERAEMAPVLEQTARLSPSYLDATARAVKNLGRYWDSVMYASQAIRFNPRSNMAYQDRARSLEMLNHLDRALPDARRAEELAPKDGWGAYELGSVLRRLKRFEEARAAFKRAMDDTDTRESANEMICESYWLEQNVAAQAACAKEMLAEFPRNGEAWRLLALALKDLGDPGAHDAAERFLAFADPANWTNHAYFVDYIKGWLASKPKPKAATQAAPANGAK</sequence>
<reference evidence="1 2" key="1">
    <citation type="submission" date="2021-03" db="EMBL/GenBank/DDBJ databases">
        <title>Lysobacter sp. nov. isolated from soil of gangwondo yeongwol, south Korea.</title>
        <authorList>
            <person name="Kim K.R."/>
            <person name="Kim K.H."/>
            <person name="Jeon C.O."/>
        </authorList>
    </citation>
    <scope>NUCLEOTIDE SEQUENCE [LARGE SCALE GENOMIC DNA]</scope>
    <source>
        <strain evidence="1 2">R19</strain>
    </source>
</reference>
<dbReference type="PANTHER" id="PTHR12558">
    <property type="entry name" value="CELL DIVISION CYCLE 16,23,27"/>
    <property type="match status" value="1"/>
</dbReference>
<protein>
    <recommendedName>
        <fullName evidence="3">DUF4034 domain-containing protein</fullName>
    </recommendedName>
</protein>
<accession>A0A974XY08</accession>
<dbReference type="Proteomes" id="UP000639274">
    <property type="component" value="Chromosome"/>
</dbReference>
<organism evidence="1 2">
    <name type="scientific">Agrilutibacter solisilvae</name>
    <dbReference type="NCBI Taxonomy" id="2763317"/>
    <lineage>
        <taxon>Bacteria</taxon>
        <taxon>Pseudomonadati</taxon>
        <taxon>Pseudomonadota</taxon>
        <taxon>Gammaproteobacteria</taxon>
        <taxon>Lysobacterales</taxon>
        <taxon>Lysobacteraceae</taxon>
        <taxon>Agrilutibacter</taxon>
    </lineage>
</organism>
<keyword evidence="2" id="KW-1185">Reference proteome</keyword>
<gene>
    <name evidence="1" type="ORF">I8J32_014230</name>
</gene>
<evidence type="ECO:0000313" key="1">
    <source>
        <dbReference type="EMBL" id="QSX77867.1"/>
    </source>
</evidence>
<evidence type="ECO:0008006" key="3">
    <source>
        <dbReference type="Google" id="ProtNLM"/>
    </source>
</evidence>
<dbReference type="InterPro" id="IPR011990">
    <property type="entry name" value="TPR-like_helical_dom_sf"/>
</dbReference>
<proteinExistence type="predicted"/>
<dbReference type="RefSeq" id="WP_200615725.1">
    <property type="nucleotide sequence ID" value="NZ_CP071518.1"/>
</dbReference>
<dbReference type="KEGG" id="lsf:I8J32_014230"/>
<dbReference type="EMBL" id="CP071518">
    <property type="protein sequence ID" value="QSX77867.1"/>
    <property type="molecule type" value="Genomic_DNA"/>
</dbReference>
<dbReference type="SUPFAM" id="SSF48452">
    <property type="entry name" value="TPR-like"/>
    <property type="match status" value="1"/>
</dbReference>
<dbReference type="Gene3D" id="1.25.40.10">
    <property type="entry name" value="Tetratricopeptide repeat domain"/>
    <property type="match status" value="1"/>
</dbReference>
<dbReference type="PANTHER" id="PTHR12558:SF13">
    <property type="entry name" value="CELL DIVISION CYCLE PROTEIN 27 HOMOLOG"/>
    <property type="match status" value="1"/>
</dbReference>
<dbReference type="AlphaFoldDB" id="A0A974XY08"/>
<name>A0A974XY08_9GAMM</name>
<evidence type="ECO:0000313" key="2">
    <source>
        <dbReference type="Proteomes" id="UP000639274"/>
    </source>
</evidence>